<sequence length="72" mass="8278">MKAGRNISAIAVNRDWGFRLIIFGVQLPQNRHQKFYPHQAAFDPNTHRHQLSAKSPSYVTETMVCDRRPNGT</sequence>
<reference evidence="1 2" key="1">
    <citation type="journal article" date="2020" name="ISME J.">
        <title>Comparative genomics reveals insights into cyanobacterial evolution and habitat adaptation.</title>
        <authorList>
            <person name="Chen M.Y."/>
            <person name="Teng W.K."/>
            <person name="Zhao L."/>
            <person name="Hu C.X."/>
            <person name="Zhou Y.K."/>
            <person name="Han B.P."/>
            <person name="Song L.R."/>
            <person name="Shu W.S."/>
        </authorList>
    </citation>
    <scope>NUCLEOTIDE SEQUENCE [LARGE SCALE GENOMIC DNA]</scope>
    <source>
        <strain evidence="1 2">FACHB-248</strain>
    </source>
</reference>
<dbReference type="RefSeq" id="WP_144238289.1">
    <property type="nucleotide sequence ID" value="NZ_JACJTA010000126.1"/>
</dbReference>
<keyword evidence="2" id="KW-1185">Reference proteome</keyword>
<proteinExistence type="predicted"/>
<dbReference type="EMBL" id="JACJTA010000126">
    <property type="protein sequence ID" value="MBD2609083.1"/>
    <property type="molecule type" value="Genomic_DNA"/>
</dbReference>
<gene>
    <name evidence="1" type="ORF">H6G81_32345</name>
</gene>
<protein>
    <submittedName>
        <fullName evidence="1">Uncharacterized protein</fullName>
    </submittedName>
</protein>
<name>A0ABR8H0X1_9CYAN</name>
<evidence type="ECO:0000313" key="2">
    <source>
        <dbReference type="Proteomes" id="UP000660380"/>
    </source>
</evidence>
<evidence type="ECO:0000313" key="1">
    <source>
        <dbReference type="EMBL" id="MBD2609083.1"/>
    </source>
</evidence>
<dbReference type="Proteomes" id="UP000660380">
    <property type="component" value="Unassembled WGS sequence"/>
</dbReference>
<accession>A0ABR8H0X1</accession>
<organism evidence="1 2">
    <name type="scientific">Scytonema hofmannii FACHB-248</name>
    <dbReference type="NCBI Taxonomy" id="1842502"/>
    <lineage>
        <taxon>Bacteria</taxon>
        <taxon>Bacillati</taxon>
        <taxon>Cyanobacteriota</taxon>
        <taxon>Cyanophyceae</taxon>
        <taxon>Nostocales</taxon>
        <taxon>Scytonemataceae</taxon>
        <taxon>Scytonema</taxon>
    </lineage>
</organism>
<comment type="caution">
    <text evidence="1">The sequence shown here is derived from an EMBL/GenBank/DDBJ whole genome shotgun (WGS) entry which is preliminary data.</text>
</comment>